<protein>
    <submittedName>
        <fullName evidence="1">Uncharacterized protein</fullName>
    </submittedName>
</protein>
<dbReference type="EMBL" id="DXGI01000011">
    <property type="protein sequence ID" value="HIW77571.1"/>
    <property type="molecule type" value="Genomic_DNA"/>
</dbReference>
<dbReference type="GO" id="GO:0008998">
    <property type="term" value="F:ribonucleoside-triphosphate reductase (thioredoxin) activity"/>
    <property type="evidence" value="ECO:0007669"/>
    <property type="project" value="InterPro"/>
</dbReference>
<dbReference type="GO" id="GO:0006260">
    <property type="term" value="P:DNA replication"/>
    <property type="evidence" value="ECO:0007669"/>
    <property type="project" value="InterPro"/>
</dbReference>
<dbReference type="InterPro" id="IPR012833">
    <property type="entry name" value="NrdD"/>
</dbReference>
<sequence>MGGIDGDDEGRSWNGFPIVGGKVGQGVKIERIRRITGYLVGTVDRFNDAKRAEVRDRVKHVDMEAYGGERG</sequence>
<organism evidence="1 2">
    <name type="scientific">Candidatus Bilophila faecipullorum</name>
    <dbReference type="NCBI Taxonomy" id="2838482"/>
    <lineage>
        <taxon>Bacteria</taxon>
        <taxon>Pseudomonadati</taxon>
        <taxon>Thermodesulfobacteriota</taxon>
        <taxon>Desulfovibrionia</taxon>
        <taxon>Desulfovibrionales</taxon>
        <taxon>Desulfovibrionaceae</taxon>
        <taxon>Bilophila</taxon>
    </lineage>
</organism>
<dbReference type="AlphaFoldDB" id="A0A9D1QX01"/>
<reference evidence="1" key="1">
    <citation type="journal article" date="2021" name="PeerJ">
        <title>Extensive microbial diversity within the chicken gut microbiome revealed by metagenomics and culture.</title>
        <authorList>
            <person name="Gilroy R."/>
            <person name="Ravi A."/>
            <person name="Getino M."/>
            <person name="Pursley I."/>
            <person name="Horton D.L."/>
            <person name="Alikhan N.F."/>
            <person name="Baker D."/>
            <person name="Gharbi K."/>
            <person name="Hall N."/>
            <person name="Watson M."/>
            <person name="Adriaenssens E.M."/>
            <person name="Foster-Nyarko E."/>
            <person name="Jarju S."/>
            <person name="Secka A."/>
            <person name="Antonio M."/>
            <person name="Oren A."/>
            <person name="Chaudhuri R.R."/>
            <person name="La Ragione R."/>
            <person name="Hildebrand F."/>
            <person name="Pallen M.J."/>
        </authorList>
    </citation>
    <scope>NUCLEOTIDE SEQUENCE</scope>
    <source>
        <strain evidence="1">ChiSxjej5B17-1746</strain>
    </source>
</reference>
<dbReference type="Pfam" id="PF13597">
    <property type="entry name" value="NRDD"/>
    <property type="match status" value="1"/>
</dbReference>
<reference evidence="1" key="2">
    <citation type="submission" date="2021-04" db="EMBL/GenBank/DDBJ databases">
        <authorList>
            <person name="Gilroy R."/>
        </authorList>
    </citation>
    <scope>NUCLEOTIDE SEQUENCE</scope>
    <source>
        <strain evidence="1">ChiSxjej5B17-1746</strain>
    </source>
</reference>
<name>A0A9D1QX01_9BACT</name>
<gene>
    <name evidence="1" type="ORF">H9874_00280</name>
</gene>
<proteinExistence type="predicted"/>
<accession>A0A9D1QX01</accession>
<evidence type="ECO:0000313" key="2">
    <source>
        <dbReference type="Proteomes" id="UP000824264"/>
    </source>
</evidence>
<comment type="caution">
    <text evidence="1">The sequence shown here is derived from an EMBL/GenBank/DDBJ whole genome shotgun (WGS) entry which is preliminary data.</text>
</comment>
<evidence type="ECO:0000313" key="1">
    <source>
        <dbReference type="EMBL" id="HIW77571.1"/>
    </source>
</evidence>
<dbReference type="Proteomes" id="UP000824264">
    <property type="component" value="Unassembled WGS sequence"/>
</dbReference>